<name>A0A8D8DXQ6_CULPI</name>
<keyword evidence="1" id="KW-1133">Transmembrane helix</keyword>
<proteinExistence type="predicted"/>
<protein>
    <submittedName>
        <fullName evidence="2">(northern house mosquito) hypothetical protein</fullName>
    </submittedName>
</protein>
<sequence>MTFRNADCKSGALIHFVFFFFLHGLLLHGCKGRSPTRKIEILFIFTRFHNTRSRTPSPHTHAQMVRIFRDVVPPGNSGQLRMGYSCLDRGFCFTDVAADGGTTLELEIFDV</sequence>
<dbReference type="EMBL" id="HBUE01182045">
    <property type="protein sequence ID" value="CAG6520895.1"/>
    <property type="molecule type" value="Transcribed_RNA"/>
</dbReference>
<evidence type="ECO:0000313" key="2">
    <source>
        <dbReference type="EMBL" id="CAG6520895.1"/>
    </source>
</evidence>
<dbReference type="EMBL" id="HBUE01287661">
    <property type="protein sequence ID" value="CAG6572462.1"/>
    <property type="molecule type" value="Transcribed_RNA"/>
</dbReference>
<accession>A0A8D8DXQ6</accession>
<keyword evidence="1" id="KW-0472">Membrane</keyword>
<reference evidence="2" key="1">
    <citation type="submission" date="2021-05" db="EMBL/GenBank/DDBJ databases">
        <authorList>
            <person name="Alioto T."/>
            <person name="Alioto T."/>
            <person name="Gomez Garrido J."/>
        </authorList>
    </citation>
    <scope>NUCLEOTIDE SEQUENCE</scope>
</reference>
<organism evidence="2">
    <name type="scientific">Culex pipiens</name>
    <name type="common">House mosquito</name>
    <dbReference type="NCBI Taxonomy" id="7175"/>
    <lineage>
        <taxon>Eukaryota</taxon>
        <taxon>Metazoa</taxon>
        <taxon>Ecdysozoa</taxon>
        <taxon>Arthropoda</taxon>
        <taxon>Hexapoda</taxon>
        <taxon>Insecta</taxon>
        <taxon>Pterygota</taxon>
        <taxon>Neoptera</taxon>
        <taxon>Endopterygota</taxon>
        <taxon>Diptera</taxon>
        <taxon>Nematocera</taxon>
        <taxon>Culicoidea</taxon>
        <taxon>Culicidae</taxon>
        <taxon>Culicinae</taxon>
        <taxon>Culicini</taxon>
        <taxon>Culex</taxon>
        <taxon>Culex</taxon>
    </lineage>
</organism>
<evidence type="ECO:0000256" key="1">
    <source>
        <dbReference type="SAM" id="Phobius"/>
    </source>
</evidence>
<keyword evidence="1" id="KW-0812">Transmembrane</keyword>
<dbReference type="AlphaFoldDB" id="A0A8D8DXQ6"/>
<feature type="transmembrane region" description="Helical" evidence="1">
    <location>
        <begin position="12"/>
        <end position="30"/>
    </location>
</feature>